<keyword evidence="6 9" id="KW-1133">Transmembrane helix</keyword>
<dbReference type="InterPro" id="IPR050256">
    <property type="entry name" value="Glycosyltransferase_2"/>
</dbReference>
<dbReference type="Pfam" id="PF00535">
    <property type="entry name" value="Glycos_transf_2"/>
    <property type="match status" value="1"/>
</dbReference>
<dbReference type="PANTHER" id="PTHR48090:SF8">
    <property type="entry name" value="GLYCOSYLTRANSFERASE CSBB-RELATED"/>
    <property type="match status" value="1"/>
</dbReference>
<dbReference type="GO" id="GO:0016757">
    <property type="term" value="F:glycosyltransferase activity"/>
    <property type="evidence" value="ECO:0007669"/>
    <property type="project" value="UniProtKB-KW"/>
</dbReference>
<dbReference type="InterPro" id="IPR029044">
    <property type="entry name" value="Nucleotide-diphossugar_trans"/>
</dbReference>
<sequence>MNKISVVVPCFNEEEVLSMFYKKTSEVLNEIDGITYELLFVDDGSKDHTKDILRALSLKDDHCEFISFSRNFGKEAAMFAGLKKSSGDYVVIMDADLQHPPVLLKEMYKAVSEEGYDCCAGKRVDRTGEGKIRNFLSHTFYKVMQKMCKMDMSDGCGDFRMMSRQMVDAILELKEYNRYMKGLFSFVGFDTKWIEFHNVQRVAGESKWNFSKLFAYALEGMFSFSTAPIVWIGNIGTAIMISSIIMAIFGLLVHVTSMFHLVCLILFLSGLQMLFVAILGQYTTKDYMESKQRPIYIVKETSRNLS</sequence>
<accession>A0A395W6C6</accession>
<evidence type="ECO:0000256" key="9">
    <source>
        <dbReference type="SAM" id="Phobius"/>
    </source>
</evidence>
<evidence type="ECO:0000256" key="3">
    <source>
        <dbReference type="ARBA" id="ARBA00022676"/>
    </source>
</evidence>
<evidence type="ECO:0000256" key="2">
    <source>
        <dbReference type="ARBA" id="ARBA00022475"/>
    </source>
</evidence>
<dbReference type="RefSeq" id="WP_118325752.1">
    <property type="nucleotide sequence ID" value="NZ_CATXNH010000027.1"/>
</dbReference>
<feature type="domain" description="Glycosyltransferase 2-like" evidence="10">
    <location>
        <begin position="5"/>
        <end position="170"/>
    </location>
</feature>
<feature type="transmembrane region" description="Helical" evidence="9">
    <location>
        <begin position="258"/>
        <end position="283"/>
    </location>
</feature>
<dbReference type="FunFam" id="3.90.550.10:FF:000079">
    <property type="entry name" value="Probable glycosyl transferase"/>
    <property type="match status" value="1"/>
</dbReference>
<keyword evidence="5 9" id="KW-0812">Transmembrane</keyword>
<evidence type="ECO:0000256" key="1">
    <source>
        <dbReference type="ARBA" id="ARBA00004651"/>
    </source>
</evidence>
<reference evidence="11 12" key="1">
    <citation type="submission" date="2018-08" db="EMBL/GenBank/DDBJ databases">
        <title>A genome reference for cultivated species of the human gut microbiota.</title>
        <authorList>
            <person name="Zou Y."/>
            <person name="Xue W."/>
            <person name="Luo G."/>
        </authorList>
    </citation>
    <scope>NUCLEOTIDE SEQUENCE [LARGE SCALE GENOMIC DNA]</scope>
    <source>
        <strain evidence="11 12">AF15-20</strain>
    </source>
</reference>
<comment type="subcellular location">
    <subcellularLocation>
        <location evidence="1">Cell membrane</location>
        <topology evidence="1">Multi-pass membrane protein</topology>
    </subcellularLocation>
</comment>
<evidence type="ECO:0000256" key="6">
    <source>
        <dbReference type="ARBA" id="ARBA00022989"/>
    </source>
</evidence>
<evidence type="ECO:0000256" key="4">
    <source>
        <dbReference type="ARBA" id="ARBA00022679"/>
    </source>
</evidence>
<evidence type="ECO:0000256" key="5">
    <source>
        <dbReference type="ARBA" id="ARBA00022692"/>
    </source>
</evidence>
<dbReference type="CDD" id="cd04187">
    <property type="entry name" value="DPM1_like_bac"/>
    <property type="match status" value="1"/>
</dbReference>
<feature type="transmembrane region" description="Helical" evidence="9">
    <location>
        <begin position="229"/>
        <end position="252"/>
    </location>
</feature>
<proteinExistence type="inferred from homology"/>
<comment type="similarity">
    <text evidence="8">Belongs to the glycosyltransferase 2 family. GtrB subfamily.</text>
</comment>
<evidence type="ECO:0000256" key="8">
    <source>
        <dbReference type="ARBA" id="ARBA00038152"/>
    </source>
</evidence>
<name>A0A395W6C6_9FIRM</name>
<dbReference type="Proteomes" id="UP000265489">
    <property type="component" value="Unassembled WGS sequence"/>
</dbReference>
<protein>
    <submittedName>
        <fullName evidence="11">Glycosyltransferase</fullName>
    </submittedName>
</protein>
<dbReference type="InterPro" id="IPR001173">
    <property type="entry name" value="Glyco_trans_2-like"/>
</dbReference>
<keyword evidence="4 11" id="KW-0808">Transferase</keyword>
<keyword evidence="7 9" id="KW-0472">Membrane</keyword>
<gene>
    <name evidence="11" type="ORF">DWW32_10680</name>
</gene>
<evidence type="ECO:0000256" key="7">
    <source>
        <dbReference type="ARBA" id="ARBA00023136"/>
    </source>
</evidence>
<comment type="caution">
    <text evidence="11">The sequence shown here is derived from an EMBL/GenBank/DDBJ whole genome shotgun (WGS) entry which is preliminary data.</text>
</comment>
<dbReference type="EMBL" id="QRYQ01000025">
    <property type="protein sequence ID" value="RGU89655.1"/>
    <property type="molecule type" value="Genomic_DNA"/>
</dbReference>
<organism evidence="11 12">
    <name type="scientific">Holdemanella biformis</name>
    <dbReference type="NCBI Taxonomy" id="1735"/>
    <lineage>
        <taxon>Bacteria</taxon>
        <taxon>Bacillati</taxon>
        <taxon>Bacillota</taxon>
        <taxon>Erysipelotrichia</taxon>
        <taxon>Erysipelotrichales</taxon>
        <taxon>Erysipelotrichaceae</taxon>
        <taxon>Holdemanella</taxon>
    </lineage>
</organism>
<dbReference type="SUPFAM" id="SSF53448">
    <property type="entry name" value="Nucleotide-diphospho-sugar transferases"/>
    <property type="match status" value="1"/>
</dbReference>
<dbReference type="GO" id="GO:0005886">
    <property type="term" value="C:plasma membrane"/>
    <property type="evidence" value="ECO:0007669"/>
    <property type="project" value="UniProtKB-SubCell"/>
</dbReference>
<dbReference type="GeneID" id="66580154"/>
<keyword evidence="2" id="KW-1003">Cell membrane</keyword>
<dbReference type="Gene3D" id="3.90.550.10">
    <property type="entry name" value="Spore Coat Polysaccharide Biosynthesis Protein SpsA, Chain A"/>
    <property type="match status" value="1"/>
</dbReference>
<evidence type="ECO:0000313" key="12">
    <source>
        <dbReference type="Proteomes" id="UP000265489"/>
    </source>
</evidence>
<evidence type="ECO:0000313" key="11">
    <source>
        <dbReference type="EMBL" id="RGU89655.1"/>
    </source>
</evidence>
<evidence type="ECO:0000259" key="10">
    <source>
        <dbReference type="Pfam" id="PF00535"/>
    </source>
</evidence>
<dbReference type="PANTHER" id="PTHR48090">
    <property type="entry name" value="UNDECAPRENYL-PHOSPHATE 4-DEOXY-4-FORMAMIDO-L-ARABINOSE TRANSFERASE-RELATED"/>
    <property type="match status" value="1"/>
</dbReference>
<keyword evidence="3" id="KW-0328">Glycosyltransferase</keyword>
<dbReference type="AlphaFoldDB" id="A0A395W6C6"/>